<evidence type="ECO:0000256" key="5">
    <source>
        <dbReference type="ARBA" id="ARBA00023004"/>
    </source>
</evidence>
<evidence type="ECO:0000256" key="7">
    <source>
        <dbReference type="RuleBase" id="RU000461"/>
    </source>
</evidence>
<keyword evidence="4 7" id="KW-0560">Oxidoreductase</keyword>
<protein>
    <recommendedName>
        <fullName evidence="10">Cytochrome P450</fullName>
    </recommendedName>
</protein>
<dbReference type="InterPro" id="IPR001128">
    <property type="entry name" value="Cyt_P450"/>
</dbReference>
<comment type="caution">
    <text evidence="8">The sequence shown here is derived from an EMBL/GenBank/DDBJ whole genome shotgun (WGS) entry which is preliminary data.</text>
</comment>
<keyword evidence="3 7" id="KW-0479">Metal-binding</keyword>
<dbReference type="PANTHER" id="PTHR24305:SF157">
    <property type="entry name" value="N-ACETYLTRYPTOPHAN 6-HYDROXYLASE IVOC-RELATED"/>
    <property type="match status" value="1"/>
</dbReference>
<evidence type="ECO:0000256" key="2">
    <source>
        <dbReference type="ARBA" id="ARBA00010617"/>
    </source>
</evidence>
<dbReference type="InterPro" id="IPR002401">
    <property type="entry name" value="Cyt_P450_E_grp-I"/>
</dbReference>
<keyword evidence="9" id="KW-1185">Reference proteome</keyword>
<dbReference type="PRINTS" id="PR00463">
    <property type="entry name" value="EP450I"/>
</dbReference>
<dbReference type="InterPro" id="IPR036396">
    <property type="entry name" value="Cyt_P450_sf"/>
</dbReference>
<evidence type="ECO:0000313" key="8">
    <source>
        <dbReference type="EMBL" id="KAL1623332.1"/>
    </source>
</evidence>
<accession>A0ABR3SLB8</accession>
<evidence type="ECO:0000256" key="3">
    <source>
        <dbReference type="ARBA" id="ARBA00022723"/>
    </source>
</evidence>
<gene>
    <name evidence="8" type="ORF">SLS56_008332</name>
</gene>
<dbReference type="Gene3D" id="1.10.630.10">
    <property type="entry name" value="Cytochrome P450"/>
    <property type="match status" value="1"/>
</dbReference>
<evidence type="ECO:0000256" key="4">
    <source>
        <dbReference type="ARBA" id="ARBA00023002"/>
    </source>
</evidence>
<dbReference type="Pfam" id="PF00067">
    <property type="entry name" value="p450"/>
    <property type="match status" value="2"/>
</dbReference>
<proteinExistence type="inferred from homology"/>
<dbReference type="CDD" id="cd11062">
    <property type="entry name" value="CYP58-like"/>
    <property type="match status" value="1"/>
</dbReference>
<evidence type="ECO:0008006" key="10">
    <source>
        <dbReference type="Google" id="ProtNLM"/>
    </source>
</evidence>
<dbReference type="InterPro" id="IPR017972">
    <property type="entry name" value="Cyt_P450_CS"/>
</dbReference>
<keyword evidence="5 7" id="KW-0408">Iron</keyword>
<dbReference type="SUPFAM" id="SSF48264">
    <property type="entry name" value="Cytochrome P450"/>
    <property type="match status" value="1"/>
</dbReference>
<dbReference type="PANTHER" id="PTHR24305">
    <property type="entry name" value="CYTOCHROME P450"/>
    <property type="match status" value="1"/>
</dbReference>
<keyword evidence="7" id="KW-0349">Heme</keyword>
<sequence length="417" mass="47378">MWSGEYTAVIRDLHQKYGPIIRINPDEIHVSDPKFIETLYPSTGKKREISPWFFRSFGMRRAPLSRFFSKAMVGKLEPVIKENAVKYCENLKSWSGTNQPLNLITSISCFATDVITGYLFGTSYNYLDDPKMEKSLYQPIHVGSEATITFKHFPLYMQLFLIIPTKVKKDIEEKIPRTRTTIFHDLLEGNLPESEKGTERLGREAQAMLGAGMETISWSLSVNLFHLLSSPSTMAKLRTELEAAIPSTDPNTVPSWSTLEQLPYLNACVHEGLRLGYGVASRLARISPDEPMIYNGPDKTWSIPPGYAVGMSSYIVHHDESIFHDSKKYMPERWLDDDGKISRNLEQYLLSFSKGSRGCLGMNLAWAELFIFLAMIVRCYGDRLELFETTLEDVEFHHDAFIPGIKPGTKGVRVLVN</sequence>
<dbReference type="EMBL" id="JAJVDC020000121">
    <property type="protein sequence ID" value="KAL1623332.1"/>
    <property type="molecule type" value="Genomic_DNA"/>
</dbReference>
<keyword evidence="6 7" id="KW-0503">Monooxygenase</keyword>
<dbReference type="Proteomes" id="UP001521116">
    <property type="component" value="Unassembled WGS sequence"/>
</dbReference>
<comment type="similarity">
    <text evidence="2 7">Belongs to the cytochrome P450 family.</text>
</comment>
<dbReference type="PROSITE" id="PS00086">
    <property type="entry name" value="CYTOCHROME_P450"/>
    <property type="match status" value="1"/>
</dbReference>
<evidence type="ECO:0000256" key="1">
    <source>
        <dbReference type="ARBA" id="ARBA00001971"/>
    </source>
</evidence>
<organism evidence="8 9">
    <name type="scientific">Neofusicoccum ribis</name>
    <dbReference type="NCBI Taxonomy" id="45134"/>
    <lineage>
        <taxon>Eukaryota</taxon>
        <taxon>Fungi</taxon>
        <taxon>Dikarya</taxon>
        <taxon>Ascomycota</taxon>
        <taxon>Pezizomycotina</taxon>
        <taxon>Dothideomycetes</taxon>
        <taxon>Dothideomycetes incertae sedis</taxon>
        <taxon>Botryosphaeriales</taxon>
        <taxon>Botryosphaeriaceae</taxon>
        <taxon>Neofusicoccum</taxon>
    </lineage>
</organism>
<dbReference type="InterPro" id="IPR050121">
    <property type="entry name" value="Cytochrome_P450_monoxygenase"/>
</dbReference>
<evidence type="ECO:0000313" key="9">
    <source>
        <dbReference type="Proteomes" id="UP001521116"/>
    </source>
</evidence>
<dbReference type="PRINTS" id="PR00385">
    <property type="entry name" value="P450"/>
</dbReference>
<comment type="cofactor">
    <cofactor evidence="1">
        <name>heme</name>
        <dbReference type="ChEBI" id="CHEBI:30413"/>
    </cofactor>
</comment>
<reference evidence="8 9" key="1">
    <citation type="submission" date="2024-02" db="EMBL/GenBank/DDBJ databases">
        <title>De novo assembly and annotation of 12 fungi associated with fruit tree decline syndrome in Ontario, Canada.</title>
        <authorList>
            <person name="Sulman M."/>
            <person name="Ellouze W."/>
            <person name="Ilyukhin E."/>
        </authorList>
    </citation>
    <scope>NUCLEOTIDE SEQUENCE [LARGE SCALE GENOMIC DNA]</scope>
    <source>
        <strain evidence="8 9">M1-105</strain>
    </source>
</reference>
<name>A0ABR3SLB8_9PEZI</name>
<evidence type="ECO:0000256" key="6">
    <source>
        <dbReference type="ARBA" id="ARBA00023033"/>
    </source>
</evidence>